<evidence type="ECO:0008006" key="3">
    <source>
        <dbReference type="Google" id="ProtNLM"/>
    </source>
</evidence>
<comment type="caution">
    <text evidence="1">The sequence shown here is derived from an EMBL/GenBank/DDBJ whole genome shotgun (WGS) entry which is preliminary data.</text>
</comment>
<gene>
    <name evidence="1" type="ORF">HYR64_04315</name>
</gene>
<accession>A0A931PVI8</accession>
<organism evidence="1 2">
    <name type="scientific">Fimbriimonas ginsengisoli</name>
    <dbReference type="NCBI Taxonomy" id="1005039"/>
    <lineage>
        <taxon>Bacteria</taxon>
        <taxon>Bacillati</taxon>
        <taxon>Armatimonadota</taxon>
        <taxon>Fimbriimonadia</taxon>
        <taxon>Fimbriimonadales</taxon>
        <taxon>Fimbriimonadaceae</taxon>
        <taxon>Fimbriimonas</taxon>
    </lineage>
</organism>
<evidence type="ECO:0000313" key="2">
    <source>
        <dbReference type="Proteomes" id="UP000727962"/>
    </source>
</evidence>
<evidence type="ECO:0000313" key="1">
    <source>
        <dbReference type="EMBL" id="MBI1756315.1"/>
    </source>
</evidence>
<dbReference type="Proteomes" id="UP000727962">
    <property type="component" value="Unassembled WGS sequence"/>
</dbReference>
<sequence>MRKVESRSAGARAHLARAAGILGAAFLFASLSGWQGETREPLAKITGYDSSADLADPVQELAKDVARGRVHLSYDSKTGYLLSVLKHLNAPVSSKALVFSKTSEQIDLIGPKTPRAIYIADDVYVGFVQGSKHLEFAAADPKKGAVFYTLSQEPSERPKFERATNCIRCHISPKTFDVPGFLVRSVKASPEGQPLSQITQFVSGHSSPMNERWGGWYVTGTMEGDVHLGNSFLTDFRHPEAFDPKPGSRVTDLHDRFDATKYASPHSDVVALLVLDHSVKMHDLIAHAAYETMFAQADRKAARESGGKLKDWSGQRIGAAADLLVSYMLFRDEAPLKGQVKGTSGFAEEFEKLGPRDRKGRSLREFDLKRRLFRYPCSYLIYSASFDGLPNEVKEAVWARLRRGLGQGRGAYGHMSAQDREAVLEILLDTKPDFRRWVARHRPESD</sequence>
<protein>
    <recommendedName>
        <fullName evidence="3">Cytochrome c domain-containing protein</fullName>
    </recommendedName>
</protein>
<name>A0A931PVI8_FIMGI</name>
<proteinExistence type="predicted"/>
<reference evidence="1" key="1">
    <citation type="submission" date="2020-07" db="EMBL/GenBank/DDBJ databases">
        <title>Huge and variable diversity of episymbiotic CPR bacteria and DPANN archaea in groundwater ecosystems.</title>
        <authorList>
            <person name="He C.Y."/>
            <person name="Keren R."/>
            <person name="Whittaker M."/>
            <person name="Farag I.F."/>
            <person name="Doudna J."/>
            <person name="Cate J.H.D."/>
            <person name="Banfield J.F."/>
        </authorList>
    </citation>
    <scope>NUCLEOTIDE SEQUENCE</scope>
    <source>
        <strain evidence="1">NC_groundwater_17_Pr7_B-0.1um_64_12</strain>
    </source>
</reference>
<dbReference type="AlphaFoldDB" id="A0A931PVI8"/>
<dbReference type="EMBL" id="JACOSL010000028">
    <property type="protein sequence ID" value="MBI1756315.1"/>
    <property type="molecule type" value="Genomic_DNA"/>
</dbReference>